<dbReference type="AlphaFoldDB" id="A0A371IAG7"/>
<protein>
    <submittedName>
        <fullName evidence="2">Uncharacterized protein</fullName>
    </submittedName>
</protein>
<name>A0A371IAG7_MUCPR</name>
<evidence type="ECO:0000256" key="1">
    <source>
        <dbReference type="SAM" id="MobiDB-lite"/>
    </source>
</evidence>
<evidence type="ECO:0000313" key="2">
    <source>
        <dbReference type="EMBL" id="RDY12019.1"/>
    </source>
</evidence>
<dbReference type="Proteomes" id="UP000257109">
    <property type="component" value="Unassembled WGS sequence"/>
</dbReference>
<dbReference type="OrthoDB" id="1459910at2759"/>
<evidence type="ECO:0000313" key="3">
    <source>
        <dbReference type="Proteomes" id="UP000257109"/>
    </source>
</evidence>
<accession>A0A371IAG7</accession>
<organism evidence="2 3">
    <name type="scientific">Mucuna pruriens</name>
    <name type="common">Velvet bean</name>
    <name type="synonym">Dolichos pruriens</name>
    <dbReference type="NCBI Taxonomy" id="157652"/>
    <lineage>
        <taxon>Eukaryota</taxon>
        <taxon>Viridiplantae</taxon>
        <taxon>Streptophyta</taxon>
        <taxon>Embryophyta</taxon>
        <taxon>Tracheophyta</taxon>
        <taxon>Spermatophyta</taxon>
        <taxon>Magnoliopsida</taxon>
        <taxon>eudicotyledons</taxon>
        <taxon>Gunneridae</taxon>
        <taxon>Pentapetalae</taxon>
        <taxon>rosids</taxon>
        <taxon>fabids</taxon>
        <taxon>Fabales</taxon>
        <taxon>Fabaceae</taxon>
        <taxon>Papilionoideae</taxon>
        <taxon>50 kb inversion clade</taxon>
        <taxon>NPAAA clade</taxon>
        <taxon>indigoferoid/millettioid clade</taxon>
        <taxon>Phaseoleae</taxon>
        <taxon>Mucuna</taxon>
    </lineage>
</organism>
<comment type="caution">
    <text evidence="2">The sequence shown here is derived from an EMBL/GenBank/DDBJ whole genome shotgun (WGS) entry which is preliminary data.</text>
</comment>
<keyword evidence="3" id="KW-1185">Reference proteome</keyword>
<dbReference type="EMBL" id="QJKJ01000543">
    <property type="protein sequence ID" value="RDY12019.1"/>
    <property type="molecule type" value="Genomic_DNA"/>
</dbReference>
<proteinExistence type="predicted"/>
<feature type="compositionally biased region" description="Basic and acidic residues" evidence="1">
    <location>
        <begin position="174"/>
        <end position="183"/>
    </location>
</feature>
<gene>
    <name evidence="2" type="ORF">CR513_03255</name>
</gene>
<feature type="region of interest" description="Disordered" evidence="1">
    <location>
        <begin position="174"/>
        <end position="197"/>
    </location>
</feature>
<sequence length="245" mass="28055">MEFGDTFVQFNIFEAMKHPTEDHSLFGIDLIDELVKEYLQLDSSSEEISNLAQDTELIDCLGSLKEETDYEEVWEVHNLSNFEDDNIDLANLSQKAELIKLLDQVCKYENQECANKEEVQVAETKKPVTAQVATMFTTEGKSAKRSRDQEGTKVISAKKTSVKADLHEHVHVENISTKKDQKQAKAKSISDNQGESHEQEDKLLQVLRQHKKAIGWKLSDLLRINPSICMHRILMKEEAKPIRQQ</sequence>
<feature type="non-terminal residue" evidence="2">
    <location>
        <position position="1"/>
    </location>
</feature>
<reference evidence="2" key="1">
    <citation type="submission" date="2018-05" db="EMBL/GenBank/DDBJ databases">
        <title>Draft genome of Mucuna pruriens seed.</title>
        <authorList>
            <person name="Nnadi N.E."/>
            <person name="Vos R."/>
            <person name="Hasami M.H."/>
            <person name="Devisetty U.K."/>
            <person name="Aguiy J.C."/>
        </authorList>
    </citation>
    <scope>NUCLEOTIDE SEQUENCE [LARGE SCALE GENOMIC DNA]</scope>
    <source>
        <strain evidence="2">JCA_2017</strain>
    </source>
</reference>